<evidence type="ECO:0000256" key="5">
    <source>
        <dbReference type="RuleBase" id="RU003476"/>
    </source>
</evidence>
<dbReference type="PRINTS" id="PR00502">
    <property type="entry name" value="NUDIXFAMILY"/>
</dbReference>
<dbReference type="PANTHER" id="PTHR43222">
    <property type="entry name" value="NUDIX HYDROLASE 23"/>
    <property type="match status" value="1"/>
</dbReference>
<keyword evidence="3 5" id="KW-0378">Hydrolase</keyword>
<comment type="caution">
    <text evidence="7">The sequence shown here is derived from an EMBL/GenBank/DDBJ whole genome shotgun (WGS) entry which is preliminary data.</text>
</comment>
<dbReference type="Proteomes" id="UP000632289">
    <property type="component" value="Unassembled WGS sequence"/>
</dbReference>
<dbReference type="PROSITE" id="PS00893">
    <property type="entry name" value="NUDIX_BOX"/>
    <property type="match status" value="1"/>
</dbReference>
<gene>
    <name evidence="7" type="ORF">IF129_19145</name>
</gene>
<sequence length="176" mass="18915">MAYTPGRRFTHCPYCGTGYAADAGWPRDCPGCGETRWANPLPVAVALQPVALSSGGRGLVVVRRDIEPCRGQLALPGGYMELGESWEQAAVRELWEETGLTADAAQVRLFGARSAVATLNLFALLPERAEETLPVSRPTAEATEWLVLTEPVDLAFPTHTAAMRAYLCDEAAPLTA</sequence>
<dbReference type="PANTHER" id="PTHR43222:SF12">
    <property type="entry name" value="NUDIX HYDROLASE"/>
    <property type="match status" value="1"/>
</dbReference>
<dbReference type="RefSeq" id="WP_191210965.1">
    <property type="nucleotide sequence ID" value="NZ_BAABKL010000033.1"/>
</dbReference>
<evidence type="ECO:0000256" key="4">
    <source>
        <dbReference type="ARBA" id="ARBA00022842"/>
    </source>
</evidence>
<feature type="domain" description="Nudix hydrolase" evidence="6">
    <location>
        <begin position="40"/>
        <end position="169"/>
    </location>
</feature>
<comment type="similarity">
    <text evidence="2 5">Belongs to the Nudix hydrolase family.</text>
</comment>
<dbReference type="InterPro" id="IPR000086">
    <property type="entry name" value="NUDIX_hydrolase_dom"/>
</dbReference>
<dbReference type="Pfam" id="PF00293">
    <property type="entry name" value="NUDIX"/>
    <property type="match status" value="1"/>
</dbReference>
<dbReference type="GO" id="GO:0016787">
    <property type="term" value="F:hydrolase activity"/>
    <property type="evidence" value="ECO:0007669"/>
    <property type="project" value="UniProtKB-KW"/>
</dbReference>
<evidence type="ECO:0000313" key="8">
    <source>
        <dbReference type="Proteomes" id="UP000632289"/>
    </source>
</evidence>
<dbReference type="EMBL" id="JACXYU010000011">
    <property type="protein sequence ID" value="MBD3933661.1"/>
    <property type="molecule type" value="Genomic_DNA"/>
</dbReference>
<dbReference type="InterPro" id="IPR020084">
    <property type="entry name" value="NUDIX_hydrolase_CS"/>
</dbReference>
<protein>
    <submittedName>
        <fullName evidence="7">NUDIX domain-containing protein</fullName>
    </submittedName>
</protein>
<dbReference type="AlphaFoldDB" id="A0A927IES0"/>
<evidence type="ECO:0000256" key="1">
    <source>
        <dbReference type="ARBA" id="ARBA00001946"/>
    </source>
</evidence>
<comment type="cofactor">
    <cofactor evidence="1">
        <name>Mg(2+)</name>
        <dbReference type="ChEBI" id="CHEBI:18420"/>
    </cofactor>
</comment>
<dbReference type="SUPFAM" id="SSF55811">
    <property type="entry name" value="Nudix"/>
    <property type="match status" value="1"/>
</dbReference>
<keyword evidence="8" id="KW-1185">Reference proteome</keyword>
<evidence type="ECO:0000256" key="3">
    <source>
        <dbReference type="ARBA" id="ARBA00022801"/>
    </source>
</evidence>
<dbReference type="Gene3D" id="3.90.79.10">
    <property type="entry name" value="Nucleoside Triphosphate Pyrophosphohydrolase"/>
    <property type="match status" value="1"/>
</dbReference>
<evidence type="ECO:0000313" key="7">
    <source>
        <dbReference type="EMBL" id="MBD3933661.1"/>
    </source>
</evidence>
<dbReference type="PROSITE" id="PS51462">
    <property type="entry name" value="NUDIX"/>
    <property type="match status" value="1"/>
</dbReference>
<keyword evidence="4" id="KW-0460">Magnesium</keyword>
<evidence type="ECO:0000259" key="6">
    <source>
        <dbReference type="PROSITE" id="PS51462"/>
    </source>
</evidence>
<name>A0A927IES0_9ACTN</name>
<evidence type="ECO:0000256" key="2">
    <source>
        <dbReference type="ARBA" id="ARBA00005582"/>
    </source>
</evidence>
<reference evidence="7" key="1">
    <citation type="submission" date="2020-09" db="EMBL/GenBank/DDBJ databases">
        <title>Secondary metabolite and genome analysis of marine Streptomyces chumphonensis KK1-2T.</title>
        <authorList>
            <person name="Phongsopitanun W."/>
            <person name="Kanchanasin P."/>
            <person name="Pittayakhajonwut P."/>
            <person name="Suwanborirux K."/>
            <person name="Tanasupawat S."/>
        </authorList>
    </citation>
    <scope>NUCLEOTIDE SEQUENCE</scope>
    <source>
        <strain evidence="7">KK1-2</strain>
    </source>
</reference>
<dbReference type="InterPro" id="IPR020476">
    <property type="entry name" value="Nudix_hydrolase"/>
</dbReference>
<proteinExistence type="inferred from homology"/>
<accession>A0A927IES0</accession>
<organism evidence="7 8">
    <name type="scientific">Streptomyces chumphonensis</name>
    <dbReference type="NCBI Taxonomy" id="1214925"/>
    <lineage>
        <taxon>Bacteria</taxon>
        <taxon>Bacillati</taxon>
        <taxon>Actinomycetota</taxon>
        <taxon>Actinomycetes</taxon>
        <taxon>Kitasatosporales</taxon>
        <taxon>Streptomycetaceae</taxon>
        <taxon>Streptomyces</taxon>
    </lineage>
</organism>
<dbReference type="InterPro" id="IPR015797">
    <property type="entry name" value="NUDIX_hydrolase-like_dom_sf"/>
</dbReference>